<feature type="region of interest" description="Disordered" evidence="1">
    <location>
        <begin position="415"/>
        <end position="478"/>
    </location>
</feature>
<dbReference type="GO" id="GO:0005829">
    <property type="term" value="C:cytosol"/>
    <property type="evidence" value="ECO:0007669"/>
    <property type="project" value="TreeGrafter"/>
</dbReference>
<dbReference type="Gene3D" id="1.25.40.540">
    <property type="entry name" value="TAP42-like family"/>
    <property type="match status" value="1"/>
</dbReference>
<gene>
    <name evidence="2" type="ORF">PSFLO_02977</name>
</gene>
<feature type="compositionally biased region" description="Basic and acidic residues" evidence="1">
    <location>
        <begin position="429"/>
        <end position="446"/>
    </location>
</feature>
<keyword evidence="3" id="KW-1185">Reference proteome</keyword>
<feature type="region of interest" description="Disordered" evidence="1">
    <location>
        <begin position="241"/>
        <end position="283"/>
    </location>
</feature>
<evidence type="ECO:0000256" key="1">
    <source>
        <dbReference type="SAM" id="MobiDB-lite"/>
    </source>
</evidence>
<dbReference type="PANTHER" id="PTHR10933:SF9">
    <property type="entry name" value="IMMUNOGLOBULIN-BINDING PROTEIN 1"/>
    <property type="match status" value="1"/>
</dbReference>
<evidence type="ECO:0000313" key="2">
    <source>
        <dbReference type="EMBL" id="SPO37502.1"/>
    </source>
</evidence>
<dbReference type="Pfam" id="PF04177">
    <property type="entry name" value="TAP42"/>
    <property type="match status" value="1"/>
</dbReference>
<feature type="region of interest" description="Disordered" evidence="1">
    <location>
        <begin position="19"/>
        <end position="45"/>
    </location>
</feature>
<dbReference type="GO" id="GO:0051721">
    <property type="term" value="F:protein phosphatase 2A binding"/>
    <property type="evidence" value="ECO:0007669"/>
    <property type="project" value="TreeGrafter"/>
</dbReference>
<evidence type="ECO:0000313" key="3">
    <source>
        <dbReference type="Proteomes" id="UP000323386"/>
    </source>
</evidence>
<feature type="compositionally biased region" description="Low complexity" evidence="1">
    <location>
        <begin position="269"/>
        <end position="281"/>
    </location>
</feature>
<dbReference type="InterPro" id="IPR007304">
    <property type="entry name" value="TAP46-like"/>
</dbReference>
<dbReference type="Proteomes" id="UP000323386">
    <property type="component" value="Unassembled WGS sequence"/>
</dbReference>
<feature type="compositionally biased region" description="Basic and acidic residues" evidence="1">
    <location>
        <begin position="332"/>
        <end position="346"/>
    </location>
</feature>
<dbReference type="AlphaFoldDB" id="A0A5C3EZJ6"/>
<dbReference type="GO" id="GO:0035303">
    <property type="term" value="P:regulation of dephosphorylation"/>
    <property type="evidence" value="ECO:0007669"/>
    <property type="project" value="TreeGrafter"/>
</dbReference>
<name>A0A5C3EZJ6_9BASI</name>
<proteinExistence type="predicted"/>
<dbReference type="PANTHER" id="PTHR10933">
    <property type="entry name" value="IMMUNOGLOBULIN-BINDING PROTEIN 1"/>
    <property type="match status" value="1"/>
</dbReference>
<reference evidence="2 3" key="1">
    <citation type="submission" date="2018-03" db="EMBL/GenBank/DDBJ databases">
        <authorList>
            <person name="Guldener U."/>
        </authorList>
    </citation>
    <scope>NUCLEOTIDE SEQUENCE [LARGE SCALE GENOMIC DNA]</scope>
    <source>
        <strain evidence="2 3">DAOM196992</strain>
    </source>
</reference>
<organism evidence="2 3">
    <name type="scientific">Pseudozyma flocculosa</name>
    <dbReference type="NCBI Taxonomy" id="84751"/>
    <lineage>
        <taxon>Eukaryota</taxon>
        <taxon>Fungi</taxon>
        <taxon>Dikarya</taxon>
        <taxon>Basidiomycota</taxon>
        <taxon>Ustilaginomycotina</taxon>
        <taxon>Ustilaginomycetes</taxon>
        <taxon>Ustilaginales</taxon>
        <taxon>Ustilaginaceae</taxon>
        <taxon>Pseudozyma</taxon>
    </lineage>
</organism>
<dbReference type="EMBL" id="OOIP01000007">
    <property type="protein sequence ID" value="SPO37502.1"/>
    <property type="molecule type" value="Genomic_DNA"/>
</dbReference>
<feature type="compositionally biased region" description="Low complexity" evidence="1">
    <location>
        <begin position="30"/>
        <end position="45"/>
    </location>
</feature>
<feature type="compositionally biased region" description="Acidic residues" evidence="1">
    <location>
        <begin position="250"/>
        <end position="268"/>
    </location>
</feature>
<dbReference type="InterPro" id="IPR038511">
    <property type="entry name" value="TAP42/TAP46-like_sf"/>
</dbReference>
<accession>A0A5C3EZJ6</accession>
<protein>
    <submittedName>
        <fullName evidence="2">Related to TAP42 - component of the Tor signaling pathway</fullName>
    </submittedName>
</protein>
<dbReference type="GO" id="GO:0009966">
    <property type="term" value="P:regulation of signal transduction"/>
    <property type="evidence" value="ECO:0007669"/>
    <property type="project" value="InterPro"/>
</dbReference>
<dbReference type="OrthoDB" id="10261753at2759"/>
<feature type="compositionally biased region" description="Low complexity" evidence="1">
    <location>
        <begin position="373"/>
        <end position="382"/>
    </location>
</feature>
<sequence>MENPPQSLSGLIATVCRQASNPPPYFPPESTAAASTSTSASSTVTDDPALTTLSLLQRAQQLASSLSVVSDNDALRDISTSSLRVLFLDSLRAELEIQVRTGRDHAARKARLRSSLVASARFLSRMAELNVLPPQTRSLVVQLLTSARLASVLGHASEAGEAAAATNLLDNLELPAGAPRMPPRDLKITSFKLERALKQSLDEFRSAFAQSKLSQRGLEKQPADPFFDLLLFSAEDMRHSAAGRSRGGLDGDEDDDDDDDEDDEEEDAGSGAAADSAPSAESRPRDVRQYLLLLLNYHSLKTASLVSSSSQELELLQNMPPPPPDAPSDATAARDAEQDAEWRLDSSLRAGKGWSGPLLDERGKPMRPFTITSSSSGAAAGADRQSIKDSVFRPSHRLPTMSIDEFLDEEQRRGNILTGGGHEGAAKATPREARALRAENDGTREAEEAEEEARLEAVNWDRFTEENKRGAGNTMNRG</sequence>
<feature type="region of interest" description="Disordered" evidence="1">
    <location>
        <begin position="312"/>
        <end position="396"/>
    </location>
</feature>